<keyword evidence="2" id="KW-1185">Reference proteome</keyword>
<evidence type="ECO:0000313" key="1">
    <source>
        <dbReference type="EMBL" id="MSU01933.1"/>
    </source>
</evidence>
<dbReference type="AlphaFoldDB" id="A0A6N7XWV5"/>
<organism evidence="1 2">
    <name type="scientific">Tissierella pigra</name>
    <dbReference type="NCBI Taxonomy" id="2607614"/>
    <lineage>
        <taxon>Bacteria</taxon>
        <taxon>Bacillati</taxon>
        <taxon>Bacillota</taxon>
        <taxon>Tissierellia</taxon>
        <taxon>Tissierellales</taxon>
        <taxon>Tissierellaceae</taxon>
        <taxon>Tissierella</taxon>
    </lineage>
</organism>
<protein>
    <submittedName>
        <fullName evidence="1">Uncharacterized protein</fullName>
    </submittedName>
</protein>
<dbReference type="EMBL" id="VUNQ01000021">
    <property type="protein sequence ID" value="MSU01933.1"/>
    <property type="molecule type" value="Genomic_DNA"/>
</dbReference>
<dbReference type="RefSeq" id="WP_154440460.1">
    <property type="nucleotide sequence ID" value="NZ_VUNQ01000021.1"/>
</dbReference>
<dbReference type="Proteomes" id="UP000469523">
    <property type="component" value="Unassembled WGS sequence"/>
</dbReference>
<reference evidence="1 2" key="1">
    <citation type="submission" date="2019-09" db="EMBL/GenBank/DDBJ databases">
        <title>In-depth cultivation of the pig gut microbiome towards novel bacterial diversity and tailored functional studies.</title>
        <authorList>
            <person name="Wylensek D."/>
            <person name="Hitch T.C.A."/>
            <person name="Clavel T."/>
        </authorList>
    </citation>
    <scope>NUCLEOTIDE SEQUENCE [LARGE SCALE GENOMIC DNA]</scope>
    <source>
        <strain evidence="1 2">WCA3-693-APC-4?</strain>
    </source>
</reference>
<accession>A0A6N7XWV5</accession>
<gene>
    <name evidence="1" type="ORF">FYJ83_10675</name>
</gene>
<evidence type="ECO:0000313" key="2">
    <source>
        <dbReference type="Proteomes" id="UP000469523"/>
    </source>
</evidence>
<sequence>MAFTPSADLNAIQRLIIQNAKILELLDLTGKPNIEIAKRIIKRSQWNDLATNEKRLCIYFVPDRPTKNESFLQSVVQIDIHVPAIHDFKAWEIQEHVKKLLHKKKINKRYTYFNGQLGELPTMQGFFCCGSRFKFYRTI</sequence>
<comment type="caution">
    <text evidence="1">The sequence shown here is derived from an EMBL/GenBank/DDBJ whole genome shotgun (WGS) entry which is preliminary data.</text>
</comment>
<name>A0A6N7XWV5_9FIRM</name>
<proteinExistence type="predicted"/>